<proteinExistence type="inferred from homology"/>
<dbReference type="Pfam" id="PF00905">
    <property type="entry name" value="Transpeptidase"/>
    <property type="match status" value="1"/>
</dbReference>
<dbReference type="RefSeq" id="WP_054876976.1">
    <property type="nucleotide sequence ID" value="NZ_LKET01000068.1"/>
</dbReference>
<sequence length="805" mass="89899">MENKKVFTRYTFVTIALVIAFAAILLRLADIQIVQGDDYRRLAQDKSIRTVDDDAPRGKITDRNGFELATNNQSYTIFMMKPQDQKEEEKLMLVIERLVDILNKNNEKITDDFNIAIEPLDGGEYNFKFYFPNNYEDEVKKQEYIDKQSARWKKDNGIPDSYDAKQSFEYLVEKYSILPVEEEHKNIPFIRQMMVIRQMIKDKGYMAYKPVEIAYVNRDTAFEIMEKGLYLPGVDYKLKPVRTYPSGELASLVLGSLRKIPAEKAQEYKDKQYDVSVDLIGRDGIEAYAEDDLRGEKGGRTVKVDAYGRIVEELGKRDPIPGNNIVLTLDKNLQAVAENALDDIMQKLRNGELGKKAYPYATRGAAVVIDVKTGEVLAMASRPGGYNPNIMAVTGSFNEEVRKILIPQNSEHPGVDPERIIKPMFNYATMGAVPPGSTFKMVSAIAGLETGEITPSTIINDTGQYRVVPGFYGNCWIWNYYQLGGHGRLNVTDALKVSCNYFFFEVGRRIGLDNLSKYAKSFGLASEPSGIEIYESPGDVANKEAVRKRAEAYSYFIVLKEISEPNYDPKLGTFTPTDEQKELIKYMIENNDRDSAKLKDAGITSYKMRSRILQAVRDTYNEYSRAGLVLNASIGQGENRFTPLQIASYIATIANGGTRYRPHLIKEITKADGTIVKEIQPEVLSKIEFKPDTLSTIIAGMDAVTGEGGTAGAIFRNFPVKTAGKTGTAQASGSRDDYAWFAGFAPAENPEIAVAVVIYESGGYGASNVAKAIYEEYFKLNAAQPVTNEIQTAPDNTLPAVNVTN</sequence>
<evidence type="ECO:0000256" key="8">
    <source>
        <dbReference type="ARBA" id="ARBA00022989"/>
    </source>
</evidence>
<evidence type="ECO:0000256" key="3">
    <source>
        <dbReference type="ARBA" id="ARBA00007171"/>
    </source>
</evidence>
<dbReference type="Pfam" id="PF03717">
    <property type="entry name" value="PBP_dimer"/>
    <property type="match status" value="1"/>
</dbReference>
<evidence type="ECO:0000259" key="11">
    <source>
        <dbReference type="Pfam" id="PF00905"/>
    </source>
</evidence>
<comment type="caution">
    <text evidence="13">The sequence shown here is derived from an EMBL/GenBank/DDBJ whole genome shotgun (WGS) entry which is preliminary data.</text>
</comment>
<dbReference type="GO" id="GO:0071555">
    <property type="term" value="P:cell wall organization"/>
    <property type="evidence" value="ECO:0007669"/>
    <property type="project" value="UniProtKB-KW"/>
</dbReference>
<evidence type="ECO:0000256" key="7">
    <source>
        <dbReference type="ARBA" id="ARBA00022984"/>
    </source>
</evidence>
<comment type="similarity">
    <text evidence="3">Belongs to the transpeptidase family.</text>
</comment>
<accession>A0A0P9AB21</accession>
<dbReference type="PANTHER" id="PTHR30627">
    <property type="entry name" value="PEPTIDOGLYCAN D,D-TRANSPEPTIDASE"/>
    <property type="match status" value="1"/>
</dbReference>
<dbReference type="Gene3D" id="3.90.1310.10">
    <property type="entry name" value="Penicillin-binding protein 2a (Domain 2)"/>
    <property type="match status" value="1"/>
</dbReference>
<comment type="subcellular location">
    <subcellularLocation>
        <location evidence="2">Cell membrane</location>
    </subcellularLocation>
    <subcellularLocation>
        <location evidence="1">Membrane</location>
        <topology evidence="1">Single-pass membrane protein</topology>
    </subcellularLocation>
</comment>
<dbReference type="GO" id="GO:0005886">
    <property type="term" value="C:plasma membrane"/>
    <property type="evidence" value="ECO:0007669"/>
    <property type="project" value="UniProtKB-SubCell"/>
</dbReference>
<organism evidence="13 14">
    <name type="scientific">Oxobacter pfennigii</name>
    <dbReference type="NCBI Taxonomy" id="36849"/>
    <lineage>
        <taxon>Bacteria</taxon>
        <taxon>Bacillati</taxon>
        <taxon>Bacillota</taxon>
        <taxon>Clostridia</taxon>
        <taxon>Eubacteriales</taxon>
        <taxon>Clostridiaceae</taxon>
        <taxon>Oxobacter</taxon>
    </lineage>
</organism>
<dbReference type="Gene3D" id="3.40.710.10">
    <property type="entry name" value="DD-peptidase/beta-lactamase superfamily"/>
    <property type="match status" value="1"/>
</dbReference>
<dbReference type="SUPFAM" id="SSF56519">
    <property type="entry name" value="Penicillin binding protein dimerisation domain"/>
    <property type="match status" value="1"/>
</dbReference>
<evidence type="ECO:0000256" key="6">
    <source>
        <dbReference type="ARBA" id="ARBA00022960"/>
    </source>
</evidence>
<dbReference type="GO" id="GO:0009252">
    <property type="term" value="P:peptidoglycan biosynthetic process"/>
    <property type="evidence" value="ECO:0007669"/>
    <property type="project" value="UniProtKB-KW"/>
</dbReference>
<keyword evidence="7" id="KW-0573">Peptidoglycan synthesis</keyword>
<keyword evidence="5" id="KW-0812">Transmembrane</keyword>
<evidence type="ECO:0000313" key="14">
    <source>
        <dbReference type="Proteomes" id="UP000050326"/>
    </source>
</evidence>
<protein>
    <submittedName>
        <fullName evidence="13">Stage V sporulation protein D</fullName>
    </submittedName>
</protein>
<dbReference type="InterPro" id="IPR012338">
    <property type="entry name" value="Beta-lactam/transpept-like"/>
</dbReference>
<dbReference type="Gene3D" id="1.10.10.1230">
    <property type="entry name" value="Penicillin-binding protein, N-terminal non-catalytic domain, head sub-domain"/>
    <property type="match status" value="1"/>
</dbReference>
<gene>
    <name evidence="13" type="primary">spoVD_3</name>
    <name evidence="13" type="ORF">OXPF_40290</name>
</gene>
<dbReference type="AlphaFoldDB" id="A0A0P9AB21"/>
<keyword evidence="14" id="KW-1185">Reference proteome</keyword>
<dbReference type="GO" id="GO:0008360">
    <property type="term" value="P:regulation of cell shape"/>
    <property type="evidence" value="ECO:0007669"/>
    <property type="project" value="UniProtKB-KW"/>
</dbReference>
<dbReference type="STRING" id="36849.OXPF_40290"/>
<dbReference type="SUPFAM" id="SSF56601">
    <property type="entry name" value="beta-lactamase/transpeptidase-like"/>
    <property type="match status" value="1"/>
</dbReference>
<dbReference type="OrthoDB" id="9757901at2"/>
<dbReference type="InterPro" id="IPR005311">
    <property type="entry name" value="PBP_dimer"/>
</dbReference>
<evidence type="ECO:0000259" key="12">
    <source>
        <dbReference type="Pfam" id="PF03717"/>
    </source>
</evidence>
<evidence type="ECO:0000256" key="4">
    <source>
        <dbReference type="ARBA" id="ARBA00022475"/>
    </source>
</evidence>
<dbReference type="PATRIC" id="fig|36849.3.peg.4258"/>
<evidence type="ECO:0000256" key="1">
    <source>
        <dbReference type="ARBA" id="ARBA00004167"/>
    </source>
</evidence>
<name>A0A0P9AB21_9CLOT</name>
<keyword evidence="4" id="KW-1003">Cell membrane</keyword>
<evidence type="ECO:0000256" key="5">
    <source>
        <dbReference type="ARBA" id="ARBA00022692"/>
    </source>
</evidence>
<keyword evidence="8" id="KW-1133">Transmembrane helix</keyword>
<reference evidence="13 14" key="1">
    <citation type="submission" date="2015-09" db="EMBL/GenBank/DDBJ databases">
        <title>Genome sequence of Oxobacter pfennigii DSM 3222.</title>
        <authorList>
            <person name="Poehlein A."/>
            <person name="Bengelsdorf F.R."/>
            <person name="Schiel-Bengelsdorf B."/>
            <person name="Duerre P."/>
            <person name="Daniel R."/>
        </authorList>
    </citation>
    <scope>NUCLEOTIDE SEQUENCE [LARGE SCALE GENOMIC DNA]</scope>
    <source>
        <strain evidence="13 14">DSM 3222</strain>
    </source>
</reference>
<dbReference type="InterPro" id="IPR036138">
    <property type="entry name" value="PBP_dimer_sf"/>
</dbReference>
<keyword evidence="10" id="KW-0961">Cell wall biogenesis/degradation</keyword>
<feature type="domain" description="Penicillin-binding protein transpeptidase" evidence="11">
    <location>
        <begin position="364"/>
        <end position="776"/>
    </location>
</feature>
<dbReference type="GO" id="GO:0071972">
    <property type="term" value="F:peptidoglycan L,D-transpeptidase activity"/>
    <property type="evidence" value="ECO:0007669"/>
    <property type="project" value="TreeGrafter"/>
</dbReference>
<keyword evidence="6" id="KW-0133">Cell shape</keyword>
<dbReference type="InterPro" id="IPR050515">
    <property type="entry name" value="Beta-lactam/transpept"/>
</dbReference>
<evidence type="ECO:0000256" key="2">
    <source>
        <dbReference type="ARBA" id="ARBA00004236"/>
    </source>
</evidence>
<evidence type="ECO:0000256" key="10">
    <source>
        <dbReference type="ARBA" id="ARBA00023316"/>
    </source>
</evidence>
<dbReference type="GO" id="GO:0008658">
    <property type="term" value="F:penicillin binding"/>
    <property type="evidence" value="ECO:0007669"/>
    <property type="project" value="InterPro"/>
</dbReference>
<evidence type="ECO:0000313" key="13">
    <source>
        <dbReference type="EMBL" id="KPU42245.1"/>
    </source>
</evidence>
<dbReference type="Proteomes" id="UP000050326">
    <property type="component" value="Unassembled WGS sequence"/>
</dbReference>
<dbReference type="PANTHER" id="PTHR30627:SF2">
    <property type="entry name" value="PEPTIDOGLYCAN D,D-TRANSPEPTIDASE MRDA"/>
    <property type="match status" value="1"/>
</dbReference>
<dbReference type="EMBL" id="LKET01000068">
    <property type="protein sequence ID" value="KPU42245.1"/>
    <property type="molecule type" value="Genomic_DNA"/>
</dbReference>
<feature type="domain" description="Penicillin-binding protein dimerisation" evidence="12">
    <location>
        <begin position="54"/>
        <end position="314"/>
    </location>
</feature>
<evidence type="ECO:0000256" key="9">
    <source>
        <dbReference type="ARBA" id="ARBA00023136"/>
    </source>
</evidence>
<keyword evidence="9" id="KW-0472">Membrane</keyword>
<dbReference type="InterPro" id="IPR001460">
    <property type="entry name" value="PCN-bd_Tpept"/>
</dbReference>